<gene>
    <name evidence="2" type="primary">Necator_chrI.g878</name>
    <name evidence="2" type="ORF">RB195_004754</name>
</gene>
<comment type="caution">
    <text evidence="2">The sequence shown here is derived from an EMBL/GenBank/DDBJ whole genome shotgun (WGS) entry which is preliminary data.</text>
</comment>
<dbReference type="Proteomes" id="UP001303046">
    <property type="component" value="Unassembled WGS sequence"/>
</dbReference>
<dbReference type="EMBL" id="JAVFWL010000001">
    <property type="protein sequence ID" value="KAK6726619.1"/>
    <property type="molecule type" value="Genomic_DNA"/>
</dbReference>
<keyword evidence="3" id="KW-1185">Reference proteome</keyword>
<keyword evidence="1" id="KW-0812">Transmembrane</keyword>
<evidence type="ECO:0000256" key="1">
    <source>
        <dbReference type="SAM" id="Phobius"/>
    </source>
</evidence>
<evidence type="ECO:0000313" key="2">
    <source>
        <dbReference type="EMBL" id="KAK6726619.1"/>
    </source>
</evidence>
<feature type="transmembrane region" description="Helical" evidence="1">
    <location>
        <begin position="93"/>
        <end position="112"/>
    </location>
</feature>
<keyword evidence="1" id="KW-1133">Transmembrane helix</keyword>
<keyword evidence="1" id="KW-0472">Membrane</keyword>
<evidence type="ECO:0000313" key="3">
    <source>
        <dbReference type="Proteomes" id="UP001303046"/>
    </source>
</evidence>
<protein>
    <submittedName>
        <fullName evidence="2">Uncharacterized protein</fullName>
    </submittedName>
</protein>
<reference evidence="2 3" key="1">
    <citation type="submission" date="2023-08" db="EMBL/GenBank/DDBJ databases">
        <title>A Necator americanus chromosomal reference genome.</title>
        <authorList>
            <person name="Ilik V."/>
            <person name="Petrzelkova K.J."/>
            <person name="Pardy F."/>
            <person name="Fuh T."/>
            <person name="Niatou-Singa F.S."/>
            <person name="Gouil Q."/>
            <person name="Baker L."/>
            <person name="Ritchie M.E."/>
            <person name="Jex A.R."/>
            <person name="Gazzola D."/>
            <person name="Li H."/>
            <person name="Toshio Fujiwara R."/>
            <person name="Zhan B."/>
            <person name="Aroian R.V."/>
            <person name="Pafco B."/>
            <person name="Schwarz E.M."/>
        </authorList>
    </citation>
    <scope>NUCLEOTIDE SEQUENCE [LARGE SCALE GENOMIC DNA]</scope>
    <source>
        <strain evidence="2 3">Aroian</strain>
        <tissue evidence="2">Whole animal</tissue>
    </source>
</reference>
<name>A0ABR1BJH8_NECAM</name>
<accession>A0ABR1BJH8</accession>
<proteinExistence type="predicted"/>
<feature type="transmembrane region" description="Helical" evidence="1">
    <location>
        <begin position="14"/>
        <end position="35"/>
    </location>
</feature>
<sequence length="143" mass="16471">MRIFKIPPTAGKSIYSLAALEVAACGFAFLGFCALRRSEKSRQYLYENFPSISKVYYWAEDSISFGQLTGTRLRLNDLRRLTFPSRMVRQSDIQTAILATSAFIACLTWYGFEKWQREKPPPKIPVQAWDKYVELQKKSGKDV</sequence>
<organism evidence="2 3">
    <name type="scientific">Necator americanus</name>
    <name type="common">Human hookworm</name>
    <dbReference type="NCBI Taxonomy" id="51031"/>
    <lineage>
        <taxon>Eukaryota</taxon>
        <taxon>Metazoa</taxon>
        <taxon>Ecdysozoa</taxon>
        <taxon>Nematoda</taxon>
        <taxon>Chromadorea</taxon>
        <taxon>Rhabditida</taxon>
        <taxon>Rhabditina</taxon>
        <taxon>Rhabditomorpha</taxon>
        <taxon>Strongyloidea</taxon>
        <taxon>Ancylostomatidae</taxon>
        <taxon>Bunostominae</taxon>
        <taxon>Necator</taxon>
    </lineage>
</organism>